<dbReference type="Pfam" id="PF00082">
    <property type="entry name" value="Peptidase_S8"/>
    <property type="match status" value="1"/>
</dbReference>
<dbReference type="PRINTS" id="PR00723">
    <property type="entry name" value="SUBTILISIN"/>
</dbReference>
<feature type="active site" description="Charge relay system" evidence="5">
    <location>
        <position position="181"/>
    </location>
</feature>
<dbReference type="InterPro" id="IPR000209">
    <property type="entry name" value="Peptidase_S8/S53_dom"/>
</dbReference>
<organism evidence="9 10">
    <name type="scientific">Halobacillus faecis</name>
    <dbReference type="NCBI Taxonomy" id="360184"/>
    <lineage>
        <taxon>Bacteria</taxon>
        <taxon>Bacillati</taxon>
        <taxon>Bacillota</taxon>
        <taxon>Bacilli</taxon>
        <taxon>Bacillales</taxon>
        <taxon>Bacillaceae</taxon>
        <taxon>Halobacillus</taxon>
    </lineage>
</organism>
<proteinExistence type="inferred from homology"/>
<dbReference type="Proteomes" id="UP000321886">
    <property type="component" value="Unassembled WGS sequence"/>
</dbReference>
<reference evidence="9 10" key="1">
    <citation type="submission" date="2019-07" db="EMBL/GenBank/DDBJ databases">
        <title>Whole genome shotgun sequence of Halobacillus faecis NBRC 103569.</title>
        <authorList>
            <person name="Hosoyama A."/>
            <person name="Uohara A."/>
            <person name="Ohji S."/>
            <person name="Ichikawa N."/>
        </authorList>
    </citation>
    <scope>NUCLEOTIDE SEQUENCE [LARGE SCALE GENOMIC DNA]</scope>
    <source>
        <strain evidence="9 10">NBRC 103569</strain>
    </source>
</reference>
<evidence type="ECO:0000313" key="10">
    <source>
        <dbReference type="Proteomes" id="UP000321886"/>
    </source>
</evidence>
<dbReference type="Gene3D" id="3.40.50.12090">
    <property type="match status" value="2"/>
</dbReference>
<feature type="active site" description="Charge relay system" evidence="5">
    <location>
        <position position="595"/>
    </location>
</feature>
<feature type="compositionally biased region" description="Polar residues" evidence="6">
    <location>
        <begin position="139"/>
        <end position="154"/>
    </location>
</feature>
<dbReference type="PROSITE" id="PS00138">
    <property type="entry name" value="SUBTILASE_SER"/>
    <property type="match status" value="1"/>
</dbReference>
<protein>
    <recommendedName>
        <fullName evidence="8">Peptidase S8/S53 domain-containing protein</fullName>
    </recommendedName>
</protein>
<evidence type="ECO:0000256" key="6">
    <source>
        <dbReference type="SAM" id="MobiDB-lite"/>
    </source>
</evidence>
<dbReference type="InterPro" id="IPR007253">
    <property type="entry name" value="Cell_wall-bd_2"/>
</dbReference>
<evidence type="ECO:0000256" key="1">
    <source>
        <dbReference type="ARBA" id="ARBA00011073"/>
    </source>
</evidence>
<feature type="signal peptide" evidence="7">
    <location>
        <begin position="1"/>
        <end position="27"/>
    </location>
</feature>
<dbReference type="InterPro" id="IPR015500">
    <property type="entry name" value="Peptidase_S8_subtilisin-rel"/>
</dbReference>
<dbReference type="PANTHER" id="PTHR43806">
    <property type="entry name" value="PEPTIDASE S8"/>
    <property type="match status" value="1"/>
</dbReference>
<dbReference type="SUPFAM" id="SSF52743">
    <property type="entry name" value="Subtilisin-like"/>
    <property type="match status" value="1"/>
</dbReference>
<evidence type="ECO:0000313" key="9">
    <source>
        <dbReference type="EMBL" id="GEN54514.1"/>
    </source>
</evidence>
<dbReference type="GO" id="GO:0004252">
    <property type="term" value="F:serine-type endopeptidase activity"/>
    <property type="evidence" value="ECO:0007669"/>
    <property type="project" value="UniProtKB-UniRule"/>
</dbReference>
<dbReference type="EMBL" id="BJYD01000024">
    <property type="protein sequence ID" value="GEN54514.1"/>
    <property type="molecule type" value="Genomic_DNA"/>
</dbReference>
<feature type="chain" id="PRO_5039673248" description="Peptidase S8/S53 domain-containing protein" evidence="7">
    <location>
        <begin position="28"/>
        <end position="1421"/>
    </location>
</feature>
<evidence type="ECO:0000256" key="3">
    <source>
        <dbReference type="ARBA" id="ARBA00022801"/>
    </source>
</evidence>
<dbReference type="InterPro" id="IPR050131">
    <property type="entry name" value="Peptidase_S8_subtilisin-like"/>
</dbReference>
<dbReference type="PROSITE" id="PS51892">
    <property type="entry name" value="SUBTILASE"/>
    <property type="match status" value="1"/>
</dbReference>
<sequence>MVSNKKNAKKKALSVFASAAIVASSFAGVSTYSPGAVQAETTSEVKKFNTLLNYKEVVSLANNEENVQELVIIGNGKVDATKQLEKLGVKVKQNHRNYGYLADVPTNKIFDVVKLDAVRTVGDNAEVQLAPTPEDSESKGNSDVNTEGSVSPDQLETHPAAGVDDFHGKFDGEGTTVAIIDSGPDPGHESFTDLPEVEEGEDAEEVFAETRKFGDSKIVNVRDYTVSNYHRTETGVFPVEDRYKQFVEEQSYDYFSEGDVVFMPLNEEQKNDMGITEEGDVYYGQTHFNAMADLNGDGEQPEEVDGEIQGNPDNFGVLLIGDELYIDTDMDSDFSDETAYENEEAGTFDIDVTDDTVGANFRVNDLDYYEDRFGIRTVNLFTDFNGHGSHVAGITAANGPLRDNETGAVAGEGVAPEADLVGMRVFEEAGGAYTWSIQKAMIDAALPEDMGGFDADVANLSLGSLPDLNIGEGSYGELMTLLSDDYDIVFVTSAGNSGPGVDSVGSPGDVGSVISVGAYINSEMWAKEYGSYPYGKDAEGNPLDGEGLWYFSSVGPNEIGDQKPDVVAPGSAFAAEPVHQHGSLDSAYGVKQGTSMSAPYVAGAVALLKSAALKDRLPFDYELAKEALVQTSRELDGYNRAQQGAGLIDVPAAYEYMREHFVNEVKDVEVTVYHGEKVAGGPGLYVRNKDIPETVEVLVENPSDEEKNLEITATHDWFTPSVSELTLGAGEHEYITVSYDASKLETGVNAGNLIFNDPSTHYVEARSAQTIMTGYEFTADNKHRFRDNGEVQSSQTKGYTFDVESGLSELRFSLNALTEGGDYEGRVRMMIFNPDGTQVNDYVGYAGYGSGGLDVEDFVVPSPEPGVWEVHVYGTTAPEEGKEVHEYTLEAVAQDVVASPGRIDLGKVSTSEEINEEITFTNYLRDSADVKFETVAFSGPLSKTLTGEVTQDSDENQRDGDLIDITIENNVSLSVDVSPETAADLDLFLFDEDQNIVAYSATASDSEAFSVTGLPDGEYQIGVDYFGNGSDTVNYTLNMTEEKVLSYDTTEETQGSVETSAEATTLGVGESIDVPVSITTPDEPMKGYAALYMLDANTDEVLDLVPITTDADVVDVLSGATRTETAIEISKDLYPDGGADTVIVTTGYDFPDALSAGPLASATNAPIIPVNSKGTLDDNALAEIERLGAENVYVLGGTGAVDKEVFTQLNTISIASDNIKRLSDDTRYGTNLEIVKELQSEYGFEGNGVFLATGKNYADALSAASIAGANGMPIVLTNGEDLSEEALEILENEDVYVAGGTGVVSDEVLAQADEVALSVERLSGKNRYGTLVALLKEFGHSTDQLYAASGANYPDALAAAPLVTANDGLLLLVDDERLPKEVDAYLTKYVYTNDISSVTVLGGDGAVSPEVREALQKKVTE</sequence>
<evidence type="ECO:0000256" key="7">
    <source>
        <dbReference type="SAM" id="SignalP"/>
    </source>
</evidence>
<comment type="similarity">
    <text evidence="1 5">Belongs to the peptidase S8 family.</text>
</comment>
<feature type="domain" description="Peptidase S8/S53" evidence="8">
    <location>
        <begin position="172"/>
        <end position="646"/>
    </location>
</feature>
<evidence type="ECO:0000256" key="2">
    <source>
        <dbReference type="ARBA" id="ARBA00022670"/>
    </source>
</evidence>
<keyword evidence="4 5" id="KW-0720">Serine protease</keyword>
<dbReference type="Gene3D" id="2.60.120.380">
    <property type="match status" value="1"/>
</dbReference>
<dbReference type="Gene3D" id="3.40.50.200">
    <property type="entry name" value="Peptidase S8/S53 domain"/>
    <property type="match status" value="1"/>
</dbReference>
<evidence type="ECO:0000256" key="5">
    <source>
        <dbReference type="PROSITE-ProRule" id="PRU01240"/>
    </source>
</evidence>
<feature type="active site" description="Charge relay system" evidence="5">
    <location>
        <position position="387"/>
    </location>
</feature>
<accession>A0A511WTL5</accession>
<keyword evidence="2 5" id="KW-0645">Protease</keyword>
<dbReference type="Pfam" id="PF04122">
    <property type="entry name" value="CW_binding_2"/>
    <property type="match status" value="3"/>
</dbReference>
<dbReference type="GO" id="GO:0006508">
    <property type="term" value="P:proteolysis"/>
    <property type="evidence" value="ECO:0007669"/>
    <property type="project" value="UniProtKB-KW"/>
</dbReference>
<dbReference type="InterPro" id="IPR023828">
    <property type="entry name" value="Peptidase_S8_Ser-AS"/>
</dbReference>
<dbReference type="InterPro" id="IPR036852">
    <property type="entry name" value="Peptidase_S8/S53_dom_sf"/>
</dbReference>
<feature type="region of interest" description="Disordered" evidence="6">
    <location>
        <begin position="125"/>
        <end position="165"/>
    </location>
</feature>
<keyword evidence="7" id="KW-0732">Signal</keyword>
<comment type="caution">
    <text evidence="9">The sequence shown here is derived from an EMBL/GenBank/DDBJ whole genome shotgun (WGS) entry which is preliminary data.</text>
</comment>
<name>A0A511WTL5_9BACI</name>
<gene>
    <name evidence="9" type="ORF">HFA01_27760</name>
</gene>
<evidence type="ECO:0000256" key="4">
    <source>
        <dbReference type="ARBA" id="ARBA00022825"/>
    </source>
</evidence>
<keyword evidence="3 5" id="KW-0378">Hydrolase</keyword>
<keyword evidence="10" id="KW-1185">Reference proteome</keyword>
<evidence type="ECO:0000259" key="8">
    <source>
        <dbReference type="Pfam" id="PF00082"/>
    </source>
</evidence>
<dbReference type="PANTHER" id="PTHR43806:SF11">
    <property type="entry name" value="CEREVISIN-RELATED"/>
    <property type="match status" value="1"/>
</dbReference>